<organism evidence="1 2">
    <name type="scientific">Candidatus Woesebacteria bacterium RIFCSPHIGHO2_01_FULL_40_22</name>
    <dbReference type="NCBI Taxonomy" id="1802499"/>
    <lineage>
        <taxon>Bacteria</taxon>
        <taxon>Candidatus Woeseibacteriota</taxon>
    </lineage>
</organism>
<evidence type="ECO:0000313" key="2">
    <source>
        <dbReference type="Proteomes" id="UP000179221"/>
    </source>
</evidence>
<dbReference type="SUPFAM" id="SSF88659">
    <property type="entry name" value="Sigma3 and sigma4 domains of RNA polymerase sigma factors"/>
    <property type="match status" value="1"/>
</dbReference>
<dbReference type="InterPro" id="IPR013324">
    <property type="entry name" value="RNA_pol_sigma_r3/r4-like"/>
</dbReference>
<comment type="caution">
    <text evidence="1">The sequence shown here is derived from an EMBL/GenBank/DDBJ whole genome shotgun (WGS) entry which is preliminary data.</text>
</comment>
<protein>
    <submittedName>
        <fullName evidence="1">Uncharacterized protein</fullName>
    </submittedName>
</protein>
<reference evidence="1 2" key="1">
    <citation type="journal article" date="2016" name="Nat. Commun.">
        <title>Thousands of microbial genomes shed light on interconnected biogeochemical processes in an aquifer system.</title>
        <authorList>
            <person name="Anantharaman K."/>
            <person name="Brown C.T."/>
            <person name="Hug L.A."/>
            <person name="Sharon I."/>
            <person name="Castelle C.J."/>
            <person name="Probst A.J."/>
            <person name="Thomas B.C."/>
            <person name="Singh A."/>
            <person name="Wilkins M.J."/>
            <person name="Karaoz U."/>
            <person name="Brodie E.L."/>
            <person name="Williams K.H."/>
            <person name="Hubbard S.S."/>
            <person name="Banfield J.F."/>
        </authorList>
    </citation>
    <scope>NUCLEOTIDE SEQUENCE [LARGE SCALE GENOMIC DNA]</scope>
</reference>
<dbReference type="Proteomes" id="UP000179221">
    <property type="component" value="Unassembled WGS sequence"/>
</dbReference>
<dbReference type="AlphaFoldDB" id="A0A1F7YI51"/>
<gene>
    <name evidence="1" type="ORF">A2628_06085</name>
</gene>
<dbReference type="Gene3D" id="1.20.140.160">
    <property type="match status" value="1"/>
</dbReference>
<dbReference type="EMBL" id="MGGL01000008">
    <property type="protein sequence ID" value="OGM26983.1"/>
    <property type="molecule type" value="Genomic_DNA"/>
</dbReference>
<accession>A0A1F7YI51</accession>
<sequence>MAEIIKGKKGADILLTDSGKKIYRSTRNLIRIAAMDRSLERKNAKVAEHVARVGIFAIRDVNDCDGVTRESVEEAVDVRNAISKCKLTEMEREVLYYLEQGLNLAEIGRIKSITRVRVGQLKNNIAKKIALQLGKL</sequence>
<evidence type="ECO:0000313" key="1">
    <source>
        <dbReference type="EMBL" id="OGM26983.1"/>
    </source>
</evidence>
<name>A0A1F7YI51_9BACT</name>
<proteinExistence type="predicted"/>